<sequence>MMSGLVPAIPFPSAQSEPLTVEGIMKQLNRPRGDRMIVPGKILEDVHDSIIENKKGRRHILKMLEKRKKTLPKQRRLPGVFSGIVQLVGVGEGKEKRSSSFVERIKCSMVQLIPLEHVQFQNFRSEIDKQERKRESM</sequence>
<reference evidence="1" key="1">
    <citation type="submission" date="2007-07" db="EMBL/GenBank/DDBJ databases">
        <title>PCAP assembly of the Caenorhabditis remanei genome.</title>
        <authorList>
            <consortium name="The Caenorhabditis remanei Sequencing Consortium"/>
            <person name="Wilson R.K."/>
        </authorList>
    </citation>
    <scope>NUCLEOTIDE SEQUENCE [LARGE SCALE GENOMIC DNA]</scope>
    <source>
        <strain evidence="1">PB4641</strain>
    </source>
</reference>
<dbReference type="InParanoid" id="E3NS94"/>
<keyword evidence="2" id="KW-1185">Reference proteome</keyword>
<organism evidence="2">
    <name type="scientific">Caenorhabditis remanei</name>
    <name type="common">Caenorhabditis vulgaris</name>
    <dbReference type="NCBI Taxonomy" id="31234"/>
    <lineage>
        <taxon>Eukaryota</taxon>
        <taxon>Metazoa</taxon>
        <taxon>Ecdysozoa</taxon>
        <taxon>Nematoda</taxon>
        <taxon>Chromadorea</taxon>
        <taxon>Rhabditida</taxon>
        <taxon>Rhabditina</taxon>
        <taxon>Rhabditomorpha</taxon>
        <taxon>Rhabditoidea</taxon>
        <taxon>Rhabditidae</taxon>
        <taxon>Peloderinae</taxon>
        <taxon>Caenorhabditis</taxon>
    </lineage>
</organism>
<name>E3NS94_CAERE</name>
<proteinExistence type="predicted"/>
<dbReference type="HOGENOM" id="CLU_1867002_0_0_1"/>
<evidence type="ECO:0000313" key="1">
    <source>
        <dbReference type="EMBL" id="EFO89593.1"/>
    </source>
</evidence>
<dbReference type="Proteomes" id="UP000008281">
    <property type="component" value="Unassembled WGS sequence"/>
</dbReference>
<evidence type="ECO:0000313" key="2">
    <source>
        <dbReference type="Proteomes" id="UP000008281"/>
    </source>
</evidence>
<protein>
    <submittedName>
        <fullName evidence="1">Uncharacterized protein</fullName>
    </submittedName>
</protein>
<dbReference type="EMBL" id="DS269914">
    <property type="protein sequence ID" value="EFO89593.1"/>
    <property type="molecule type" value="Genomic_DNA"/>
</dbReference>
<accession>E3NS94</accession>
<gene>
    <name evidence="1" type="ORF">CRE_21670</name>
</gene>
<dbReference type="AlphaFoldDB" id="E3NS94"/>